<dbReference type="HOGENOM" id="CLU_2697761_0_0_0"/>
<feature type="region of interest" description="Disordered" evidence="1">
    <location>
        <begin position="51"/>
        <end position="73"/>
    </location>
</feature>
<gene>
    <name evidence="2" type="ORF">DAMO_2289</name>
</gene>
<reference evidence="2 3" key="1">
    <citation type="journal article" date="2010" name="Nature">
        <title>Nitrite-driven anaerobic methane oxidation by oxygenic bacteria.</title>
        <authorList>
            <person name="Ettwig K.F."/>
            <person name="Butler M.K."/>
            <person name="Le Paslier D."/>
            <person name="Pelletier E."/>
            <person name="Mangenot S."/>
            <person name="Kuypers M.M.M."/>
            <person name="Schreiber F."/>
            <person name="Dutilh B.E."/>
            <person name="Zedelius J."/>
            <person name="de Beer D."/>
            <person name="Gloerich J."/>
            <person name="Wessels H.J.C.T."/>
            <person name="van Allen T."/>
            <person name="Luesken F."/>
            <person name="Wu M."/>
            <person name="van de Pas-Schoonen K.T."/>
            <person name="Op den Camp H.J.M."/>
            <person name="Janssen-Megens E.M."/>
            <person name="Francoijs K-J."/>
            <person name="Stunnenberg H."/>
            <person name="Weissenbach J."/>
            <person name="Jetten M.S.M."/>
            <person name="Strous M."/>
        </authorList>
    </citation>
    <scope>NUCLEOTIDE SEQUENCE [LARGE SCALE GENOMIC DNA]</scope>
</reference>
<accession>D5MI46</accession>
<dbReference type="Proteomes" id="UP000006898">
    <property type="component" value="Chromosome"/>
</dbReference>
<proteinExistence type="predicted"/>
<evidence type="ECO:0000313" key="3">
    <source>
        <dbReference type="Proteomes" id="UP000006898"/>
    </source>
</evidence>
<dbReference type="AlphaFoldDB" id="D5MI46"/>
<name>D5MI46_METO1</name>
<sequence>MARRSLTNGRSFRPVIFALTKIERPFIVTPFFLPPDYVSSKRYLVLPKGIRGVHGPSKERKGRLSRPVCRSSA</sequence>
<dbReference type="EMBL" id="FP565575">
    <property type="protein sequence ID" value="CBE69339.1"/>
    <property type="molecule type" value="Genomic_DNA"/>
</dbReference>
<organism evidence="2 3">
    <name type="scientific">Methylomirabilis oxygeniifera</name>
    <dbReference type="NCBI Taxonomy" id="671143"/>
    <lineage>
        <taxon>Bacteria</taxon>
        <taxon>Candidatus Methylomirabilota</taxon>
        <taxon>Candidatus Methylomirabilia</taxon>
        <taxon>Candidatus Methylomirabilales</taxon>
        <taxon>Candidatus Methylomirabilaceae</taxon>
        <taxon>Candidatus Methylomirabilis</taxon>
    </lineage>
</organism>
<evidence type="ECO:0000256" key="1">
    <source>
        <dbReference type="SAM" id="MobiDB-lite"/>
    </source>
</evidence>
<protein>
    <submittedName>
        <fullName evidence="2">Uncharacterized protein</fullName>
    </submittedName>
</protein>
<evidence type="ECO:0000313" key="2">
    <source>
        <dbReference type="EMBL" id="CBE69339.1"/>
    </source>
</evidence>
<dbReference type="KEGG" id="mox:DAMO_2289"/>